<organism evidence="1 2">
    <name type="scientific">Streptomyces kaempferi</name>
    <dbReference type="NCBI Taxonomy" id="333725"/>
    <lineage>
        <taxon>Bacteria</taxon>
        <taxon>Bacillati</taxon>
        <taxon>Actinomycetota</taxon>
        <taxon>Actinomycetes</taxon>
        <taxon>Kitasatosporales</taxon>
        <taxon>Streptomycetaceae</taxon>
        <taxon>Streptomyces</taxon>
    </lineage>
</organism>
<name>A0ABW3XVT8_9ACTN</name>
<keyword evidence="2" id="KW-1185">Reference proteome</keyword>
<evidence type="ECO:0000313" key="1">
    <source>
        <dbReference type="EMBL" id="MFD1312634.1"/>
    </source>
</evidence>
<dbReference type="EMBL" id="JBHTMM010000129">
    <property type="protein sequence ID" value="MFD1312634.1"/>
    <property type="molecule type" value="Genomic_DNA"/>
</dbReference>
<gene>
    <name evidence="1" type="ORF">ACFQ5X_43550</name>
</gene>
<reference evidence="2" key="1">
    <citation type="journal article" date="2019" name="Int. J. Syst. Evol. Microbiol.">
        <title>The Global Catalogue of Microorganisms (GCM) 10K type strain sequencing project: providing services to taxonomists for standard genome sequencing and annotation.</title>
        <authorList>
            <consortium name="The Broad Institute Genomics Platform"/>
            <consortium name="The Broad Institute Genome Sequencing Center for Infectious Disease"/>
            <person name="Wu L."/>
            <person name="Ma J."/>
        </authorList>
    </citation>
    <scope>NUCLEOTIDE SEQUENCE [LARGE SCALE GENOMIC DNA]</scope>
    <source>
        <strain evidence="2">CGMCC 4.7020</strain>
    </source>
</reference>
<dbReference type="RefSeq" id="WP_381233669.1">
    <property type="nucleotide sequence ID" value="NZ_JBHSKH010000012.1"/>
</dbReference>
<protein>
    <submittedName>
        <fullName evidence="1">Uncharacterized protein</fullName>
    </submittedName>
</protein>
<evidence type="ECO:0000313" key="2">
    <source>
        <dbReference type="Proteomes" id="UP001597058"/>
    </source>
</evidence>
<proteinExistence type="predicted"/>
<comment type="caution">
    <text evidence="1">The sequence shown here is derived from an EMBL/GenBank/DDBJ whole genome shotgun (WGS) entry which is preliminary data.</text>
</comment>
<accession>A0ABW3XVT8</accession>
<dbReference type="Proteomes" id="UP001597058">
    <property type="component" value="Unassembled WGS sequence"/>
</dbReference>
<sequence length="57" mass="5888">MAVRSDQGSLTVTVTVTDLRLAALGWRGVVEEFVDELGGLAVPNAVVHAAQVVLGAQ</sequence>